<dbReference type="InterPro" id="IPR057205">
    <property type="entry name" value="DUF7883"/>
</dbReference>
<dbReference type="EMBL" id="HE575320">
    <property type="protein sequence ID" value="CCC91347.1"/>
    <property type="molecule type" value="Genomic_DNA"/>
</dbReference>
<reference evidence="2" key="1">
    <citation type="journal article" date="2012" name="Proc. Natl. Acad. Sci. U.S.A.">
        <title>Antigenic diversity is generated by distinct evolutionary mechanisms in African trypanosome species.</title>
        <authorList>
            <person name="Jackson A.P."/>
            <person name="Berry A."/>
            <person name="Aslett M."/>
            <person name="Allison H.C."/>
            <person name="Burton P."/>
            <person name="Vavrova-Anderson J."/>
            <person name="Brown R."/>
            <person name="Browne H."/>
            <person name="Corton N."/>
            <person name="Hauser H."/>
            <person name="Gamble J."/>
            <person name="Gilderthorp R."/>
            <person name="Marcello L."/>
            <person name="McQuillan J."/>
            <person name="Otto T.D."/>
            <person name="Quail M.A."/>
            <person name="Sanders M.J."/>
            <person name="van Tonder A."/>
            <person name="Ginger M.L."/>
            <person name="Field M.C."/>
            <person name="Barry J.D."/>
            <person name="Hertz-Fowler C."/>
            <person name="Berriman M."/>
        </authorList>
    </citation>
    <scope>NUCLEOTIDE SEQUENCE</scope>
    <source>
        <strain evidence="2">IL3000</strain>
    </source>
</reference>
<evidence type="ECO:0000313" key="2">
    <source>
        <dbReference type="EMBL" id="CCC91347.1"/>
    </source>
</evidence>
<dbReference type="Pfam" id="PF25367">
    <property type="entry name" value="DUF7883"/>
    <property type="match status" value="1"/>
</dbReference>
<feature type="domain" description="DUF7883" evidence="1">
    <location>
        <begin position="370"/>
        <end position="464"/>
    </location>
</feature>
<sequence length="718" mass="79673">MLLHPHPGNIAVIDSNIFFSLAWVHTTAPLFSLTAAEGLPDPHWRESKCVGNVACLCLDKMRLFRPADSSITSIARMTLACTRRFNLTQKDEDMLCENVRVILRRYGALPLPRVASMLNDEVLELMPNVTGGLGQYVKDRPSKFHVEVASSGLTVVMLASELRHAGGGSPIVGKVLANLAVAPNQQLHIAHLFRSLPPLEQRKCGNERLLESFLLLHTSLVTIQNSIVRMVPTSARGRVGLSSSGPSVAASAGFSASGQASKQGESLQEPTVVGRALDDPKLNRLLLFLQKRVPLSFYVPLRSVIATPRSASCFSQDASVEDILADLQRIPTNFLDCRVIGDGLDDVFLRMMDAEIRPYVSGVTSTSPEYEVLHLGKPLIDAFRALASSSAENNKRLRAGIAMTELGDVLPPDLRQRLHMFQTAHKDMACIFIFDRLRHLFDVNMTACMVRPWEVLERHEQPSSLTWRTTPIPVVLRHVLQLLERKPLSPQELVDGLSPKVRDQLYCAYDSVDVFVEQHSLYLLMRDGLVWTPYLAAVSQGARVPAAHCAGARRSLNEKEKAKVLMEALPVEHPVVWNRFCSSPVARDLPFNVKEIRPEFFERNREFFRVYEALYTTKLVVGRRDGVPPPAELLHQPCRTLADLVRMIALLTVGGTQEATILNLLSREARTMVRRYGSVVQIAKQLPMWFDVREENHGGTGSAIISYIGTGGIGVGES</sequence>
<protein>
    <recommendedName>
        <fullName evidence="1">DUF7883 domain-containing protein</fullName>
    </recommendedName>
</protein>
<gene>
    <name evidence="2" type="ORF">TCIL3000_7_1540</name>
</gene>
<dbReference type="VEuPathDB" id="TriTrypDB:TcIL3000_7_1540"/>
<organism evidence="2">
    <name type="scientific">Trypanosoma congolense (strain IL3000)</name>
    <dbReference type="NCBI Taxonomy" id="1068625"/>
    <lineage>
        <taxon>Eukaryota</taxon>
        <taxon>Discoba</taxon>
        <taxon>Euglenozoa</taxon>
        <taxon>Kinetoplastea</taxon>
        <taxon>Metakinetoplastina</taxon>
        <taxon>Trypanosomatida</taxon>
        <taxon>Trypanosomatidae</taxon>
        <taxon>Trypanosoma</taxon>
        <taxon>Nannomonas</taxon>
    </lineage>
</organism>
<dbReference type="AlphaFoldDB" id="G0UPN6"/>
<name>G0UPN6_TRYCI</name>
<proteinExistence type="predicted"/>
<accession>G0UPN6</accession>
<evidence type="ECO:0000259" key="1">
    <source>
        <dbReference type="Pfam" id="PF25367"/>
    </source>
</evidence>